<comment type="similarity">
    <text evidence="5">Belongs to the thymidylate synthase ThyX family.</text>
</comment>
<dbReference type="GO" id="GO:0006231">
    <property type="term" value="P:dTMP biosynthetic process"/>
    <property type="evidence" value="ECO:0007669"/>
    <property type="project" value="UniProtKB-UniRule"/>
</dbReference>
<protein>
    <recommendedName>
        <fullName evidence="5">Flavin-dependent thymidylate synthase</fullName>
        <shortName evidence="5">FDTS</shortName>
        <ecNumber evidence="5">2.1.1.148</ecNumber>
    </recommendedName>
    <alternativeName>
        <fullName evidence="5">FAD-dependent thymidylate synthase</fullName>
    </alternativeName>
    <alternativeName>
        <fullName evidence="5">Thymidylate synthase ThyX</fullName>
        <shortName evidence="5">TS</shortName>
        <shortName evidence="5">TSase</shortName>
    </alternativeName>
</protein>
<dbReference type="SUPFAM" id="SSF69796">
    <property type="entry name" value="Thymidylate synthase-complementing protein Thy1"/>
    <property type="match status" value="1"/>
</dbReference>
<dbReference type="Proteomes" id="UP001183643">
    <property type="component" value="Unassembled WGS sequence"/>
</dbReference>
<dbReference type="GO" id="GO:0004799">
    <property type="term" value="F:thymidylate synthase activity"/>
    <property type="evidence" value="ECO:0007669"/>
    <property type="project" value="TreeGrafter"/>
</dbReference>
<dbReference type="PROSITE" id="PS51331">
    <property type="entry name" value="THYX"/>
    <property type="match status" value="1"/>
</dbReference>
<dbReference type="EMBL" id="JAVDYB010000001">
    <property type="protein sequence ID" value="MDR7273409.1"/>
    <property type="molecule type" value="Genomic_DNA"/>
</dbReference>
<dbReference type="GO" id="GO:0032259">
    <property type="term" value="P:methylation"/>
    <property type="evidence" value="ECO:0007669"/>
    <property type="project" value="UniProtKB-KW"/>
</dbReference>
<feature type="binding site" evidence="5">
    <location>
        <position position="199"/>
    </location>
    <ligand>
        <name>dUMP</name>
        <dbReference type="ChEBI" id="CHEBI:246422"/>
        <note>ligand shared between dimeric partners</note>
    </ligand>
</feature>
<dbReference type="InterPro" id="IPR003669">
    <property type="entry name" value="Thymidylate_synthase_ThyX"/>
</dbReference>
<feature type="binding site" evidence="5">
    <location>
        <position position="194"/>
    </location>
    <ligand>
        <name>FAD</name>
        <dbReference type="ChEBI" id="CHEBI:57692"/>
        <note>ligand shared between neighboring subunits</note>
    </ligand>
</feature>
<keyword evidence="4 5" id="KW-0274">FAD</keyword>
<dbReference type="Pfam" id="PF02511">
    <property type="entry name" value="Thy1"/>
    <property type="match status" value="1"/>
</dbReference>
<dbReference type="GO" id="GO:0050660">
    <property type="term" value="F:flavin adenine dinucleotide binding"/>
    <property type="evidence" value="ECO:0007669"/>
    <property type="project" value="UniProtKB-UniRule"/>
</dbReference>
<dbReference type="PANTHER" id="PTHR34934">
    <property type="entry name" value="FLAVIN-DEPENDENT THYMIDYLATE SYNTHASE"/>
    <property type="match status" value="1"/>
</dbReference>
<name>A0AAE3YGT6_9ACTN</name>
<dbReference type="GO" id="GO:0006235">
    <property type="term" value="P:dTTP biosynthetic process"/>
    <property type="evidence" value="ECO:0007669"/>
    <property type="project" value="UniProtKB-UniRule"/>
</dbReference>
<evidence type="ECO:0000313" key="6">
    <source>
        <dbReference type="EMBL" id="MDR7273409.1"/>
    </source>
</evidence>
<feature type="binding site" evidence="5">
    <location>
        <begin position="188"/>
        <end position="190"/>
    </location>
    <ligand>
        <name>FAD</name>
        <dbReference type="ChEBI" id="CHEBI:57692"/>
        <note>ligand shared between neighboring subunits</note>
    </ligand>
</feature>
<evidence type="ECO:0000256" key="3">
    <source>
        <dbReference type="ARBA" id="ARBA00022727"/>
    </source>
</evidence>
<feature type="binding site" evidence="5">
    <location>
        <position position="71"/>
    </location>
    <ligand>
        <name>FAD</name>
        <dbReference type="ChEBI" id="CHEBI:57692"/>
        <note>ligand shared between neighboring subunits</note>
    </ligand>
</feature>
<keyword evidence="1 5" id="KW-0489">Methyltransferase</keyword>
<feature type="binding site" evidence="5">
    <location>
        <position position="103"/>
    </location>
    <ligand>
        <name>FAD</name>
        <dbReference type="ChEBI" id="CHEBI:57692"/>
        <note>ligand shared between neighboring subunits</note>
    </ligand>
</feature>
<gene>
    <name evidence="5" type="primary">thyX</name>
    <name evidence="6" type="ORF">J2S41_000187</name>
</gene>
<dbReference type="Gene3D" id="3.30.70.3180">
    <property type="match status" value="1"/>
</dbReference>
<dbReference type="InterPro" id="IPR036098">
    <property type="entry name" value="Thymidylate_synthase_ThyX_sf"/>
</dbReference>
<keyword evidence="3 5" id="KW-0545">Nucleotide biosynthesis</keyword>
<dbReference type="CDD" id="cd20175">
    <property type="entry name" value="ThyX"/>
    <property type="match status" value="1"/>
</dbReference>
<dbReference type="GO" id="GO:0050797">
    <property type="term" value="F:thymidylate synthase (FAD) activity"/>
    <property type="evidence" value="ECO:0007669"/>
    <property type="project" value="UniProtKB-UniRule"/>
</dbReference>
<evidence type="ECO:0000256" key="1">
    <source>
        <dbReference type="ARBA" id="ARBA00022603"/>
    </source>
</evidence>
<keyword evidence="2 5" id="KW-0285">Flavoprotein</keyword>
<dbReference type="EC" id="2.1.1.148" evidence="5"/>
<evidence type="ECO:0000256" key="2">
    <source>
        <dbReference type="ARBA" id="ARBA00022630"/>
    </source>
</evidence>
<dbReference type="AlphaFoldDB" id="A0AAE3YGT6"/>
<keyword evidence="7" id="KW-1185">Reference proteome</keyword>
<comment type="cofactor">
    <cofactor evidence="5">
        <name>FAD</name>
        <dbReference type="ChEBI" id="CHEBI:57692"/>
    </cofactor>
    <text evidence="5">Binds 4 FAD per tetramer. Each FAD binding site is formed by three monomers.</text>
</comment>
<dbReference type="Gene3D" id="3.30.1360.170">
    <property type="match status" value="1"/>
</dbReference>
<evidence type="ECO:0000256" key="4">
    <source>
        <dbReference type="ARBA" id="ARBA00022827"/>
    </source>
</evidence>
<sequence length="250" mass="28017">MAEIVPQQVQLIAWTQFQAPEGVEWSTDAEGGQALAEFAGRACYQSWKKPNPKTATNAGYLEHILETGHFSVLEHGSVSFYFSGISRSLTHELIRHRHFSYSQLSQRYVPERDAAFVEPDVIASDPELHKKFEDAADASLRAYTELLEGLEAKFADVESPTLRRKQARQAARAILPNAVETRIVVTGNYRAWRHFIALRATEAADVEIRELAVECLRQLQRVAPNVFGDFTLTTLADGTEIAHSPHAERS</sequence>
<comment type="function">
    <text evidence="5">Catalyzes the reductive methylation of 2'-deoxyuridine-5'-monophosphate (dUMP) to 2'-deoxythymidine-5'-monophosphate (dTMP) while utilizing 5,10-methylenetetrahydrofolate (mTHF) as the methyl donor, and NADPH and FADH(2) as the reductant.</text>
</comment>
<keyword evidence="5 6" id="KW-0808">Transferase</keyword>
<keyword evidence="5" id="KW-0521">NADP</keyword>
<comment type="pathway">
    <text evidence="5">Pyrimidine metabolism; dTTP biosynthesis.</text>
</comment>
<feature type="binding site" evidence="5">
    <location>
        <begin position="95"/>
        <end position="97"/>
    </location>
    <ligand>
        <name>FAD</name>
        <dbReference type="ChEBI" id="CHEBI:57692"/>
        <note>ligand shared between neighboring subunits</note>
    </ligand>
</feature>
<feature type="active site" description="Involved in ionization of N3 of dUMP, leading to its activation" evidence="5">
    <location>
        <position position="199"/>
    </location>
</feature>
<comment type="caution">
    <text evidence="6">The sequence shown here is derived from an EMBL/GenBank/DDBJ whole genome shotgun (WGS) entry which is preliminary data.</text>
</comment>
<comment type="catalytic activity">
    <reaction evidence="5">
        <text>dUMP + (6R)-5,10-methylene-5,6,7,8-tetrahydrofolate + NADPH + H(+) = dTMP + (6S)-5,6,7,8-tetrahydrofolate + NADP(+)</text>
        <dbReference type="Rhea" id="RHEA:29043"/>
        <dbReference type="ChEBI" id="CHEBI:15378"/>
        <dbReference type="ChEBI" id="CHEBI:15636"/>
        <dbReference type="ChEBI" id="CHEBI:57453"/>
        <dbReference type="ChEBI" id="CHEBI:57783"/>
        <dbReference type="ChEBI" id="CHEBI:58349"/>
        <dbReference type="ChEBI" id="CHEBI:63528"/>
        <dbReference type="ChEBI" id="CHEBI:246422"/>
        <dbReference type="EC" id="2.1.1.148"/>
    </reaction>
</comment>
<dbReference type="GO" id="GO:0070402">
    <property type="term" value="F:NADPH binding"/>
    <property type="evidence" value="ECO:0007669"/>
    <property type="project" value="TreeGrafter"/>
</dbReference>
<feature type="binding site" description="in other chain" evidence="5">
    <location>
        <position position="172"/>
    </location>
    <ligand>
        <name>dUMP</name>
        <dbReference type="ChEBI" id="CHEBI:246422"/>
        <note>ligand shared between dimeric partners</note>
    </ligand>
</feature>
<dbReference type="NCBIfam" id="TIGR02170">
    <property type="entry name" value="thyX"/>
    <property type="match status" value="1"/>
</dbReference>
<evidence type="ECO:0000313" key="7">
    <source>
        <dbReference type="Proteomes" id="UP001183643"/>
    </source>
</evidence>
<comment type="subunit">
    <text evidence="5">Homotetramer.</text>
</comment>
<feature type="binding site" evidence="5">
    <location>
        <begin position="92"/>
        <end position="95"/>
    </location>
    <ligand>
        <name>dUMP</name>
        <dbReference type="ChEBI" id="CHEBI:246422"/>
        <note>ligand shared between dimeric partners</note>
    </ligand>
</feature>
<evidence type="ECO:0000256" key="5">
    <source>
        <dbReference type="HAMAP-Rule" id="MF_01408"/>
    </source>
</evidence>
<dbReference type="PANTHER" id="PTHR34934:SF1">
    <property type="entry name" value="FLAVIN-DEPENDENT THYMIDYLATE SYNTHASE"/>
    <property type="match status" value="1"/>
</dbReference>
<proteinExistence type="inferred from homology"/>
<organism evidence="6 7">
    <name type="scientific">Catenuloplanes atrovinosus</name>
    <dbReference type="NCBI Taxonomy" id="137266"/>
    <lineage>
        <taxon>Bacteria</taxon>
        <taxon>Bacillati</taxon>
        <taxon>Actinomycetota</taxon>
        <taxon>Actinomycetes</taxon>
        <taxon>Micromonosporales</taxon>
        <taxon>Micromonosporaceae</taxon>
        <taxon>Catenuloplanes</taxon>
    </lineage>
</organism>
<dbReference type="Gene3D" id="6.10.140.450">
    <property type="match status" value="1"/>
</dbReference>
<feature type="binding site" description="in other chain" evidence="5">
    <location>
        <begin position="103"/>
        <end position="107"/>
    </location>
    <ligand>
        <name>dUMP</name>
        <dbReference type="ChEBI" id="CHEBI:246422"/>
        <note>ligand shared between dimeric partners</note>
    </ligand>
</feature>
<dbReference type="HAMAP" id="MF_01408">
    <property type="entry name" value="ThyX"/>
    <property type="match status" value="1"/>
</dbReference>
<accession>A0AAE3YGT6</accession>
<reference evidence="6" key="1">
    <citation type="submission" date="2023-07" db="EMBL/GenBank/DDBJ databases">
        <title>Sequencing the genomes of 1000 actinobacteria strains.</title>
        <authorList>
            <person name="Klenk H.-P."/>
        </authorList>
    </citation>
    <scope>NUCLEOTIDE SEQUENCE</scope>
    <source>
        <strain evidence="6">DSM 44707</strain>
    </source>
</reference>